<accession>A0A839IKI1</accession>
<dbReference type="InterPro" id="IPR035965">
    <property type="entry name" value="PAS-like_dom_sf"/>
</dbReference>
<dbReference type="EMBL" id="JACJFM010000001">
    <property type="protein sequence ID" value="MBB1485220.1"/>
    <property type="molecule type" value="Genomic_DNA"/>
</dbReference>
<dbReference type="SMART" id="SM00091">
    <property type="entry name" value="PAS"/>
    <property type="match status" value="1"/>
</dbReference>
<evidence type="ECO:0000313" key="3">
    <source>
        <dbReference type="Proteomes" id="UP000565262"/>
    </source>
</evidence>
<dbReference type="CDD" id="cd00130">
    <property type="entry name" value="PAS"/>
    <property type="match status" value="1"/>
</dbReference>
<dbReference type="Gene3D" id="3.30.450.20">
    <property type="entry name" value="PAS domain"/>
    <property type="match status" value="1"/>
</dbReference>
<protein>
    <submittedName>
        <fullName evidence="2">PAS domain-containing protein</fullName>
    </submittedName>
</protein>
<proteinExistence type="predicted"/>
<evidence type="ECO:0000259" key="1">
    <source>
        <dbReference type="PROSITE" id="PS50112"/>
    </source>
</evidence>
<dbReference type="InterPro" id="IPR013655">
    <property type="entry name" value="PAS_fold_3"/>
</dbReference>
<dbReference type="AlphaFoldDB" id="A0A839IKI1"/>
<dbReference type="InterPro" id="IPR000014">
    <property type="entry name" value="PAS"/>
</dbReference>
<reference evidence="2 3" key="1">
    <citation type="submission" date="2020-08" db="EMBL/GenBank/DDBJ databases">
        <title>Oceanospirillum sp. nov. isolated from marine sediment.</title>
        <authorList>
            <person name="Ji X."/>
        </authorList>
    </citation>
    <scope>NUCLEOTIDE SEQUENCE [LARGE SCALE GENOMIC DNA]</scope>
    <source>
        <strain evidence="2 3">D5</strain>
    </source>
</reference>
<dbReference type="RefSeq" id="WP_182806992.1">
    <property type="nucleotide sequence ID" value="NZ_JACJFM010000001.1"/>
</dbReference>
<dbReference type="NCBIfam" id="TIGR00229">
    <property type="entry name" value="sensory_box"/>
    <property type="match status" value="1"/>
</dbReference>
<dbReference type="Proteomes" id="UP000565262">
    <property type="component" value="Unassembled WGS sequence"/>
</dbReference>
<comment type="caution">
    <text evidence="2">The sequence shown here is derived from an EMBL/GenBank/DDBJ whole genome shotgun (WGS) entry which is preliminary data.</text>
</comment>
<dbReference type="PROSITE" id="PS50112">
    <property type="entry name" value="PAS"/>
    <property type="match status" value="1"/>
</dbReference>
<name>A0A839IKI1_9GAMM</name>
<feature type="domain" description="PAS" evidence="1">
    <location>
        <begin position="27"/>
        <end position="76"/>
    </location>
</feature>
<evidence type="ECO:0000313" key="2">
    <source>
        <dbReference type="EMBL" id="MBB1485220.1"/>
    </source>
</evidence>
<gene>
    <name evidence="2" type="ORF">H4O21_01115</name>
</gene>
<dbReference type="Pfam" id="PF08447">
    <property type="entry name" value="PAS_3"/>
    <property type="match status" value="1"/>
</dbReference>
<dbReference type="SUPFAM" id="SSF55785">
    <property type="entry name" value="PYP-like sensor domain (PAS domain)"/>
    <property type="match status" value="1"/>
</dbReference>
<sequence>MSRTITPRNHEVFLNDNDLIVSKTCPKGKITYANRKFMAISGFSEQELLDKPHNLIRHPDMPKGVFRMMWKALQQGNEFFGYVKNLCADGSYYWVFANITPDIDLDGQVKGFYSVRRKPAPETIRNIIEPLYKKMLSIEANGQGSSAIDQSVREVELWLETIEMDYCHAMIQLYQTGQPQE</sequence>
<keyword evidence="3" id="KW-1185">Reference proteome</keyword>
<organism evidence="2 3">
    <name type="scientific">Oceanospirillum sediminis</name>
    <dbReference type="NCBI Taxonomy" id="2760088"/>
    <lineage>
        <taxon>Bacteria</taxon>
        <taxon>Pseudomonadati</taxon>
        <taxon>Pseudomonadota</taxon>
        <taxon>Gammaproteobacteria</taxon>
        <taxon>Oceanospirillales</taxon>
        <taxon>Oceanospirillaceae</taxon>
        <taxon>Oceanospirillum</taxon>
    </lineage>
</organism>